<evidence type="ECO:0000313" key="10">
    <source>
        <dbReference type="Proteomes" id="UP000836402"/>
    </source>
</evidence>
<dbReference type="GO" id="GO:0016020">
    <property type="term" value="C:membrane"/>
    <property type="evidence" value="ECO:0007669"/>
    <property type="project" value="UniProtKB-SubCell"/>
</dbReference>
<dbReference type="GO" id="GO:0022857">
    <property type="term" value="F:transmembrane transporter activity"/>
    <property type="evidence" value="ECO:0007669"/>
    <property type="project" value="InterPro"/>
</dbReference>
<feature type="transmembrane region" description="Helical" evidence="5">
    <location>
        <begin position="332"/>
        <end position="352"/>
    </location>
</feature>
<evidence type="ECO:0000259" key="6">
    <source>
        <dbReference type="PROSITE" id="PS50850"/>
    </source>
</evidence>
<dbReference type="InterPro" id="IPR020846">
    <property type="entry name" value="MFS_dom"/>
</dbReference>
<comment type="subcellular location">
    <subcellularLocation>
        <location evidence="1">Membrane</location>
        <topology evidence="1">Multi-pass membrane protein</topology>
    </subcellularLocation>
</comment>
<name>A0A177V1L8_9BASI</name>
<feature type="transmembrane region" description="Helical" evidence="5">
    <location>
        <begin position="40"/>
        <end position="70"/>
    </location>
</feature>
<dbReference type="PROSITE" id="PS00216">
    <property type="entry name" value="SUGAR_TRANSPORT_1"/>
    <property type="match status" value="1"/>
</dbReference>
<feature type="domain" description="Major facilitator superfamily (MFS) profile" evidence="6">
    <location>
        <begin position="40"/>
        <end position="540"/>
    </location>
</feature>
<evidence type="ECO:0000256" key="3">
    <source>
        <dbReference type="ARBA" id="ARBA00022989"/>
    </source>
</evidence>
<dbReference type="AlphaFoldDB" id="A0A177V1L8"/>
<dbReference type="InterPro" id="IPR005828">
    <property type="entry name" value="MFS_sugar_transport-like"/>
</dbReference>
<feature type="transmembrane region" description="Helical" evidence="5">
    <location>
        <begin position="223"/>
        <end position="241"/>
    </location>
</feature>
<comment type="caution">
    <text evidence="8">The sequence shown here is derived from an EMBL/GenBank/DDBJ whole genome shotgun (WGS) entry which is preliminary data.</text>
</comment>
<dbReference type="Proteomes" id="UP000077671">
    <property type="component" value="Unassembled WGS sequence"/>
</dbReference>
<accession>A0A177V1L8</accession>
<feature type="transmembrane region" description="Helical" evidence="5">
    <location>
        <begin position="518"/>
        <end position="536"/>
    </location>
</feature>
<keyword evidence="10" id="KW-1185">Reference proteome</keyword>
<feature type="transmembrane region" description="Helical" evidence="5">
    <location>
        <begin position="177"/>
        <end position="203"/>
    </location>
</feature>
<proteinExistence type="predicted"/>
<dbReference type="PROSITE" id="PS50850">
    <property type="entry name" value="MFS"/>
    <property type="match status" value="1"/>
</dbReference>
<dbReference type="InterPro" id="IPR036259">
    <property type="entry name" value="MFS_trans_sf"/>
</dbReference>
<protein>
    <recommendedName>
        <fullName evidence="6">Major facilitator superfamily (MFS) profile domain-containing protein</fullName>
    </recommendedName>
</protein>
<reference evidence="8" key="2">
    <citation type="journal article" date="2019" name="IMA Fungus">
        <title>Genome sequencing and comparison of five Tilletia species to identify candidate genes for the detection of regulated species infecting wheat.</title>
        <authorList>
            <person name="Nguyen H.D.T."/>
            <person name="Sultana T."/>
            <person name="Kesanakurti P."/>
            <person name="Hambleton S."/>
        </authorList>
    </citation>
    <scope>NUCLEOTIDE SEQUENCE</scope>
    <source>
        <strain evidence="8">DAOMC 238032</strain>
    </source>
</reference>
<gene>
    <name evidence="8" type="ORF">A4X03_0g1716</name>
    <name evidence="7" type="ORF">JKIAZH3_G6814</name>
</gene>
<keyword evidence="3 5" id="KW-1133">Transmembrane helix</keyword>
<evidence type="ECO:0000256" key="5">
    <source>
        <dbReference type="SAM" id="Phobius"/>
    </source>
</evidence>
<evidence type="ECO:0000256" key="2">
    <source>
        <dbReference type="ARBA" id="ARBA00022692"/>
    </source>
</evidence>
<dbReference type="Pfam" id="PF00083">
    <property type="entry name" value="Sugar_tr"/>
    <property type="match status" value="1"/>
</dbReference>
<keyword evidence="4 5" id="KW-0472">Membrane</keyword>
<dbReference type="SUPFAM" id="SSF103473">
    <property type="entry name" value="MFS general substrate transporter"/>
    <property type="match status" value="1"/>
</dbReference>
<reference evidence="7" key="3">
    <citation type="submission" date="2020-10" db="EMBL/GenBank/DDBJ databases">
        <authorList>
            <person name="Sedaghatjoo S."/>
        </authorList>
    </citation>
    <scope>NUCLEOTIDE SEQUENCE</scope>
    <source>
        <strain evidence="7">AZH3</strain>
    </source>
</reference>
<feature type="transmembrane region" description="Helical" evidence="5">
    <location>
        <begin position="90"/>
        <end position="109"/>
    </location>
</feature>
<feature type="transmembrane region" description="Helical" evidence="5">
    <location>
        <begin position="389"/>
        <end position="407"/>
    </location>
</feature>
<evidence type="ECO:0000313" key="9">
    <source>
        <dbReference type="Proteomes" id="UP000077671"/>
    </source>
</evidence>
<feature type="transmembrane region" description="Helical" evidence="5">
    <location>
        <begin position="414"/>
        <end position="432"/>
    </location>
</feature>
<organism evidence="8 9">
    <name type="scientific">Tilletia caries</name>
    <name type="common">wheat bunt fungus</name>
    <dbReference type="NCBI Taxonomy" id="13290"/>
    <lineage>
        <taxon>Eukaryota</taxon>
        <taxon>Fungi</taxon>
        <taxon>Dikarya</taxon>
        <taxon>Basidiomycota</taxon>
        <taxon>Ustilaginomycotina</taxon>
        <taxon>Exobasidiomycetes</taxon>
        <taxon>Tilletiales</taxon>
        <taxon>Tilletiaceae</taxon>
        <taxon>Tilletia</taxon>
    </lineage>
</organism>
<evidence type="ECO:0000313" key="7">
    <source>
        <dbReference type="EMBL" id="CAD6956126.1"/>
    </source>
</evidence>
<evidence type="ECO:0000256" key="4">
    <source>
        <dbReference type="ARBA" id="ARBA00023136"/>
    </source>
</evidence>
<dbReference type="Proteomes" id="UP000836402">
    <property type="component" value="Unassembled WGS sequence"/>
</dbReference>
<sequence>MSWGADGMDAWQGAGAAGPLALVEKRNRHSIGLSMGEVKLLAIAGVGFLMDAYDLFVINLINTIVLLAYYPTGTKNLDWGLDGGVFKASANLGNVIGQVGFGVLGDMFGRSAVYGKELFIVIFAVILIISAPDSLGSGVTYWIFGFRVLMGVGIGGDYPMSATIVSDRAHMKKRGILLGLIFSNQGWGNLLASLVGVVVIAAYKSAITATPAGNFHKLSGAWRILQGVSLVPAFGVLYFRLTMVESTRFTQARAIQDNPDLIEKTGPVVGNDDADDLVKEDRKDLHSPDSEGLPPQNFENKVAGLTGMIGEKPHNEFGSYFSLRTPLGRKHAWALFGCAATWFLVDITFYGINLNSSDILTAIGFTNGYGATASEKAWSKLMKTATGNLIIVAAGFLPGYFFTVALVEVIGRRAIQLIGFAMNALFLAILAGKYDTLKTQTGPFFVVFVFLQFFFNFGANATTFIVPAEAFPTRVRAAAHGMCAAIGKLGAILASLLFSRLSRDPKVHPGSLGTKNVFWIFVGISVLGFIITLIAVPETKNFDADEVDRQELAAAAKGQTLPAEMTRIMPSMRIPIGNNA</sequence>
<dbReference type="CDD" id="cd17364">
    <property type="entry name" value="MFS_PhT"/>
    <property type="match status" value="1"/>
</dbReference>
<dbReference type="EMBL" id="LWDD02000147">
    <property type="protein sequence ID" value="KAE8263391.1"/>
    <property type="molecule type" value="Genomic_DNA"/>
</dbReference>
<dbReference type="EMBL" id="CAJHJG010006303">
    <property type="protein sequence ID" value="CAD6956126.1"/>
    <property type="molecule type" value="Genomic_DNA"/>
</dbReference>
<feature type="transmembrane region" description="Helical" evidence="5">
    <location>
        <begin position="478"/>
        <end position="498"/>
    </location>
</feature>
<feature type="transmembrane region" description="Helical" evidence="5">
    <location>
        <begin position="118"/>
        <end position="135"/>
    </location>
</feature>
<dbReference type="InterPro" id="IPR005829">
    <property type="entry name" value="Sugar_transporter_CS"/>
</dbReference>
<dbReference type="PANTHER" id="PTHR24064">
    <property type="entry name" value="SOLUTE CARRIER FAMILY 22 MEMBER"/>
    <property type="match status" value="1"/>
</dbReference>
<evidence type="ECO:0000313" key="8">
    <source>
        <dbReference type="EMBL" id="KAE8263391.1"/>
    </source>
</evidence>
<keyword evidence="2 5" id="KW-0812">Transmembrane</keyword>
<feature type="transmembrane region" description="Helical" evidence="5">
    <location>
        <begin position="444"/>
        <end position="466"/>
    </location>
</feature>
<evidence type="ECO:0000256" key="1">
    <source>
        <dbReference type="ARBA" id="ARBA00004141"/>
    </source>
</evidence>
<reference evidence="8" key="1">
    <citation type="submission" date="2016-04" db="EMBL/GenBank/DDBJ databases">
        <authorList>
            <person name="Nguyen H.D."/>
            <person name="Kesanakurti P."/>
            <person name="Cullis J."/>
            <person name="Levesque C.A."/>
            <person name="Hambleton S."/>
        </authorList>
    </citation>
    <scope>NUCLEOTIDE SEQUENCE</scope>
    <source>
        <strain evidence="8">DAOMC 238032</strain>
    </source>
</reference>
<dbReference type="Gene3D" id="1.20.1250.20">
    <property type="entry name" value="MFS general substrate transporter like domains"/>
    <property type="match status" value="2"/>
</dbReference>